<dbReference type="Pfam" id="PF08011">
    <property type="entry name" value="PDDEXK_9"/>
    <property type="match status" value="1"/>
</dbReference>
<dbReference type="SUPFAM" id="SSF52540">
    <property type="entry name" value="P-loop containing nucleoside triphosphate hydrolases"/>
    <property type="match status" value="1"/>
</dbReference>
<protein>
    <submittedName>
        <fullName evidence="2">Predicted AAA-ATPase</fullName>
    </submittedName>
</protein>
<sequence length="565" mass="64637">MVCNLKLPVGIDSFEKIRKNEFYYIDKTKLIEQLVETGGEVTLFTRPRRFGKTLNMSMLKAFLETGADVSLFEGLYIAENKALCDEYMGKYPVIFLSLKSVEGLNFEAAKYRITELIGREAQRFDFLLESDNLSDDEKLQYKAITGMQNGKFSMDEDILGSSIQILSYLLCRHFGQKAVILIDEYDVPLDKAFENGYYREMVSLIRGLFGMALKTNDSLAFAVLTGCLRITKESIFTGLNNFKVLSILDPRFDEQFGFTDYEVKKILEDYGLASHFEETKEWYDGYHFGKADIYCPWDVINYVDQLKYDQTAGPQDFWSNSSGNAIVRRLIDKADVSTKNEIERLIAGESIEKDVAPELTYDEIDKSIENLWSVLFTTGYLTHKGRTESGKYRLVIPNREVRNLFVKKIREWLSDVTKNDGETLDKLCNAFVNKELEKIEEIFGDYLWNTISIRDTAVAKEKKENFYHGILLGLLGYKSSWLIKSNAESGTGYSDILVEVPTNRTGIVIELKYAENGDLDAACEEALKQIKEKDYVAKLKQDGMKNFIRYGIACFKKVCKVALGE</sequence>
<dbReference type="EMBL" id="CYXV01000017">
    <property type="protein sequence ID" value="CUN16887.1"/>
    <property type="molecule type" value="Genomic_DNA"/>
</dbReference>
<feature type="domain" description="AAA-ATPase-like" evidence="1">
    <location>
        <begin position="8"/>
        <end position="236"/>
    </location>
</feature>
<organism evidence="2 3">
    <name type="scientific">Roseburia faecis</name>
    <dbReference type="NCBI Taxonomy" id="301302"/>
    <lineage>
        <taxon>Bacteria</taxon>
        <taxon>Bacillati</taxon>
        <taxon>Bacillota</taxon>
        <taxon>Clostridia</taxon>
        <taxon>Lachnospirales</taxon>
        <taxon>Lachnospiraceae</taxon>
        <taxon>Roseburia</taxon>
    </lineage>
</organism>
<dbReference type="RefSeq" id="WP_055264080.1">
    <property type="nucleotide sequence ID" value="NZ_CYXV01000017.1"/>
</dbReference>
<accession>A0A173URW6</accession>
<evidence type="ECO:0000313" key="2">
    <source>
        <dbReference type="EMBL" id="CUN16887.1"/>
    </source>
</evidence>
<evidence type="ECO:0000259" key="1">
    <source>
        <dbReference type="Pfam" id="PF09820"/>
    </source>
</evidence>
<dbReference type="InterPro" id="IPR027417">
    <property type="entry name" value="P-loop_NTPase"/>
</dbReference>
<dbReference type="AlphaFoldDB" id="A0A173URW6"/>
<dbReference type="Proteomes" id="UP000095495">
    <property type="component" value="Unassembled WGS sequence"/>
</dbReference>
<dbReference type="Pfam" id="PF09820">
    <property type="entry name" value="AAA-ATPase_like"/>
    <property type="match status" value="1"/>
</dbReference>
<gene>
    <name evidence="2" type="ORF">ERS852420_03164</name>
</gene>
<dbReference type="PANTHER" id="PTHR34825:SF1">
    <property type="entry name" value="AAA-ATPASE-LIKE DOMAIN-CONTAINING PROTEIN"/>
    <property type="match status" value="1"/>
</dbReference>
<dbReference type="InterPro" id="IPR018631">
    <property type="entry name" value="AAA-ATPase-like_dom"/>
</dbReference>
<dbReference type="InterPro" id="IPR012547">
    <property type="entry name" value="PDDEXK_9"/>
</dbReference>
<proteinExistence type="predicted"/>
<evidence type="ECO:0000313" key="3">
    <source>
        <dbReference type="Proteomes" id="UP000095495"/>
    </source>
</evidence>
<name>A0A173URW6_9FIRM</name>
<reference evidence="2 3" key="1">
    <citation type="submission" date="2015-09" db="EMBL/GenBank/DDBJ databases">
        <authorList>
            <consortium name="Pathogen Informatics"/>
        </authorList>
    </citation>
    <scope>NUCLEOTIDE SEQUENCE [LARGE SCALE GENOMIC DNA]</scope>
    <source>
        <strain evidence="2 3">2789STDY5608863</strain>
    </source>
</reference>
<dbReference type="PANTHER" id="PTHR34825">
    <property type="entry name" value="CONSERVED PROTEIN, WITH A WEAK D-GALACTARATE DEHYDRATASE/ALTRONATE HYDROLASE DOMAIN"/>
    <property type="match status" value="1"/>
</dbReference>